<evidence type="ECO:0000256" key="4">
    <source>
        <dbReference type="ARBA" id="ARBA00022679"/>
    </source>
</evidence>
<dbReference type="Pfam" id="PF00358">
    <property type="entry name" value="PTS_EIIA_1"/>
    <property type="match status" value="1"/>
</dbReference>
<reference evidence="8 9" key="1">
    <citation type="submission" date="2022-11" db="EMBL/GenBank/DDBJ databases">
        <title>Haliovirga abyssi gen. nov., sp. nov., a mesophilic fermentative bacterium isolated from the Iheya North hydrothermal field and the proposal of Haliovirgaceae fam. nov.</title>
        <authorList>
            <person name="Miyazaki U."/>
            <person name="Tame A."/>
            <person name="Miyazaki J."/>
            <person name="Takai K."/>
            <person name="Sawayama S."/>
            <person name="Kitajima M."/>
            <person name="Okamoto A."/>
            <person name="Nakagawa S."/>
        </authorList>
    </citation>
    <scope>NUCLEOTIDE SEQUENCE [LARGE SCALE GENOMIC DNA]</scope>
    <source>
        <strain evidence="8 9">IC12</strain>
        <plasmid evidence="8 9">pHIC</plasmid>
    </source>
</reference>
<evidence type="ECO:0000259" key="7">
    <source>
        <dbReference type="PROSITE" id="PS51093"/>
    </source>
</evidence>
<dbReference type="InterPro" id="IPR011055">
    <property type="entry name" value="Dup_hybrid_motif"/>
</dbReference>
<dbReference type="FunFam" id="2.70.70.10:FF:000001">
    <property type="entry name" value="PTS system glucose-specific IIA component"/>
    <property type="match status" value="1"/>
</dbReference>
<dbReference type="Proteomes" id="UP001321582">
    <property type="component" value="Plasmid pHIC"/>
</dbReference>
<organism evidence="8 9">
    <name type="scientific">Haliovirga abyssi</name>
    <dbReference type="NCBI Taxonomy" id="2996794"/>
    <lineage>
        <taxon>Bacteria</taxon>
        <taxon>Fusobacteriati</taxon>
        <taxon>Fusobacteriota</taxon>
        <taxon>Fusobacteriia</taxon>
        <taxon>Fusobacteriales</taxon>
        <taxon>Haliovirgaceae</taxon>
        <taxon>Haliovirga</taxon>
    </lineage>
</organism>
<keyword evidence="2" id="KW-0813">Transport</keyword>
<dbReference type="RefSeq" id="WP_307905659.1">
    <property type="nucleotide sequence ID" value="NZ_AP027060.1"/>
</dbReference>
<dbReference type="KEGG" id="haby:HLVA_21500"/>
<dbReference type="PANTHER" id="PTHR45008">
    <property type="entry name" value="PTS SYSTEM GLUCOSE-SPECIFIC EIIA COMPONENT"/>
    <property type="match status" value="1"/>
</dbReference>
<keyword evidence="8" id="KW-0614">Plasmid</keyword>
<dbReference type="EMBL" id="AP027060">
    <property type="protein sequence ID" value="BDU51581.1"/>
    <property type="molecule type" value="Genomic_DNA"/>
</dbReference>
<dbReference type="NCBIfam" id="TIGR00830">
    <property type="entry name" value="PTBA"/>
    <property type="match status" value="1"/>
</dbReference>
<evidence type="ECO:0000256" key="5">
    <source>
        <dbReference type="ARBA" id="ARBA00022683"/>
    </source>
</evidence>
<feature type="domain" description="PTS EIIA type-1" evidence="7">
    <location>
        <begin position="32"/>
        <end position="136"/>
    </location>
</feature>
<dbReference type="PROSITE" id="PS51093">
    <property type="entry name" value="PTS_EIIA_TYPE_1"/>
    <property type="match status" value="1"/>
</dbReference>
<dbReference type="PROSITE" id="PS00371">
    <property type="entry name" value="PTS_EIIA_TYPE_1_HIS"/>
    <property type="match status" value="1"/>
</dbReference>
<geneLocation type="plasmid" evidence="8 9">
    <name>pHIC</name>
</geneLocation>
<dbReference type="Gene3D" id="2.70.70.10">
    <property type="entry name" value="Glucose Permease (Domain IIA)"/>
    <property type="match status" value="1"/>
</dbReference>
<comment type="subcellular location">
    <subcellularLocation>
        <location evidence="1">Cytoplasm</location>
    </subcellularLocation>
</comment>
<evidence type="ECO:0000256" key="2">
    <source>
        <dbReference type="ARBA" id="ARBA00022448"/>
    </source>
</evidence>
<keyword evidence="6" id="KW-0418">Kinase</keyword>
<evidence type="ECO:0000256" key="1">
    <source>
        <dbReference type="ARBA" id="ARBA00004496"/>
    </source>
</evidence>
<evidence type="ECO:0000256" key="6">
    <source>
        <dbReference type="ARBA" id="ARBA00022777"/>
    </source>
</evidence>
<accession>A0AAU9D6E0</accession>
<dbReference type="InterPro" id="IPR001127">
    <property type="entry name" value="PTS_EIIA_1_perm"/>
</dbReference>
<protein>
    <submittedName>
        <fullName evidence="8">PTS system glucose-specific EIIA component</fullName>
    </submittedName>
</protein>
<gene>
    <name evidence="8" type="primary">crr</name>
    <name evidence="8" type="ORF">HLVA_21500</name>
</gene>
<keyword evidence="4" id="KW-0808">Transferase</keyword>
<dbReference type="PANTHER" id="PTHR45008:SF1">
    <property type="entry name" value="PTS SYSTEM GLUCOSE-SPECIFIC EIIA COMPONENT"/>
    <property type="match status" value="1"/>
</dbReference>
<keyword evidence="3" id="KW-0762">Sugar transport</keyword>
<sequence>MGFFNRMLGKTKEIEIYSPVDGEIINLSNVPDEAFASGAIGDGIAINPSGKVICAPCNAEEVSIFETNHAVSFETKGGLELIVHFGVDTVKLKGKGFERVGTDGESVKKGDELVKYDIDFLRENAESVLTPVIISNMELVDSIEKSTGKVKIGDLIMKIKLKNS</sequence>
<keyword evidence="9" id="KW-1185">Reference proteome</keyword>
<dbReference type="GO" id="GO:0005737">
    <property type="term" value="C:cytoplasm"/>
    <property type="evidence" value="ECO:0007669"/>
    <property type="project" value="UniProtKB-SubCell"/>
</dbReference>
<keyword evidence="5" id="KW-0598">Phosphotransferase system</keyword>
<dbReference type="InterPro" id="IPR050890">
    <property type="entry name" value="PTS_EIIA_component"/>
</dbReference>
<proteinExistence type="predicted"/>
<dbReference type="AlphaFoldDB" id="A0AAU9D6E0"/>
<name>A0AAU9D6E0_9FUSO</name>
<evidence type="ECO:0000313" key="9">
    <source>
        <dbReference type="Proteomes" id="UP001321582"/>
    </source>
</evidence>
<evidence type="ECO:0000313" key="8">
    <source>
        <dbReference type="EMBL" id="BDU51581.1"/>
    </source>
</evidence>
<evidence type="ECO:0000256" key="3">
    <source>
        <dbReference type="ARBA" id="ARBA00022597"/>
    </source>
</evidence>
<dbReference type="SUPFAM" id="SSF51261">
    <property type="entry name" value="Duplicated hybrid motif"/>
    <property type="match status" value="1"/>
</dbReference>
<dbReference type="GO" id="GO:0016301">
    <property type="term" value="F:kinase activity"/>
    <property type="evidence" value="ECO:0007669"/>
    <property type="project" value="UniProtKB-KW"/>
</dbReference>
<dbReference type="GO" id="GO:0009401">
    <property type="term" value="P:phosphoenolpyruvate-dependent sugar phosphotransferase system"/>
    <property type="evidence" value="ECO:0007669"/>
    <property type="project" value="UniProtKB-KW"/>
</dbReference>